<dbReference type="CDD" id="cd06225">
    <property type="entry name" value="HAMP"/>
    <property type="match status" value="1"/>
</dbReference>
<dbReference type="EMBL" id="JANUGU010000016">
    <property type="protein sequence ID" value="MCS0661194.1"/>
    <property type="molecule type" value="Genomic_DNA"/>
</dbReference>
<dbReference type="SUPFAM" id="SSF58104">
    <property type="entry name" value="Methyl-accepting chemotaxis protein (MCP) signaling domain"/>
    <property type="match status" value="1"/>
</dbReference>
<dbReference type="Gene3D" id="1.10.287.950">
    <property type="entry name" value="Methyl-accepting chemotaxis protein"/>
    <property type="match status" value="1"/>
</dbReference>
<comment type="similarity">
    <text evidence="2">Belongs to the methyl-accepting chemotaxis (MCP) protein family.</text>
</comment>
<keyword evidence="4" id="KW-0812">Transmembrane</keyword>
<dbReference type="InterPro" id="IPR024478">
    <property type="entry name" value="HlyB_4HB_MCP"/>
</dbReference>
<keyword evidence="4" id="KW-0472">Membrane</keyword>
<evidence type="ECO:0000256" key="2">
    <source>
        <dbReference type="ARBA" id="ARBA00029447"/>
    </source>
</evidence>
<evidence type="ECO:0000313" key="8">
    <source>
        <dbReference type="Proteomes" id="UP001204621"/>
    </source>
</evidence>
<dbReference type="SMART" id="SM00304">
    <property type="entry name" value="HAMP"/>
    <property type="match status" value="1"/>
</dbReference>
<evidence type="ECO:0000313" key="7">
    <source>
        <dbReference type="EMBL" id="MCS0661194.1"/>
    </source>
</evidence>
<dbReference type="PANTHER" id="PTHR43531">
    <property type="entry name" value="PROTEIN ICFG"/>
    <property type="match status" value="1"/>
</dbReference>
<dbReference type="RefSeq" id="WP_258814392.1">
    <property type="nucleotide sequence ID" value="NZ_JANUGU010000016.1"/>
</dbReference>
<keyword evidence="3" id="KW-0807">Transducer</keyword>
<evidence type="ECO:0000259" key="6">
    <source>
        <dbReference type="PROSITE" id="PS50885"/>
    </source>
</evidence>
<protein>
    <submittedName>
        <fullName evidence="7">Methyl-accepting chemotaxis protein</fullName>
    </submittedName>
</protein>
<evidence type="ECO:0000256" key="3">
    <source>
        <dbReference type="PROSITE-ProRule" id="PRU00284"/>
    </source>
</evidence>
<dbReference type="InterPro" id="IPR004090">
    <property type="entry name" value="Chemotax_Me-accpt_rcpt"/>
</dbReference>
<feature type="transmembrane region" description="Helical" evidence="4">
    <location>
        <begin position="12"/>
        <end position="32"/>
    </location>
</feature>
<proteinExistence type="inferred from homology"/>
<dbReference type="SMART" id="SM00283">
    <property type="entry name" value="MA"/>
    <property type="match status" value="1"/>
</dbReference>
<feature type="domain" description="Methyl-accepting transducer" evidence="5">
    <location>
        <begin position="269"/>
        <end position="498"/>
    </location>
</feature>
<keyword evidence="1" id="KW-0488">Methylation</keyword>
<dbReference type="CDD" id="cd19411">
    <property type="entry name" value="MCP2201-like_sensor"/>
    <property type="match status" value="1"/>
</dbReference>
<dbReference type="PROSITE" id="PS50111">
    <property type="entry name" value="CHEMOTAXIS_TRANSDUC_2"/>
    <property type="match status" value="1"/>
</dbReference>
<dbReference type="CDD" id="cd11386">
    <property type="entry name" value="MCP_signal"/>
    <property type="match status" value="1"/>
</dbReference>
<accession>A0ABT2D4M4</accession>
<dbReference type="Pfam" id="PF00672">
    <property type="entry name" value="HAMP"/>
    <property type="match status" value="1"/>
</dbReference>
<gene>
    <name evidence="7" type="ORF">NX778_24275</name>
</gene>
<dbReference type="Proteomes" id="UP001204621">
    <property type="component" value="Unassembled WGS sequence"/>
</dbReference>
<name>A0ABT2D4M4_9BURK</name>
<dbReference type="PANTHER" id="PTHR43531:SF14">
    <property type="entry name" value="METHYL-ACCEPTING CHEMOTAXIS PROTEIN I-RELATED"/>
    <property type="match status" value="1"/>
</dbReference>
<evidence type="ECO:0000256" key="4">
    <source>
        <dbReference type="SAM" id="Phobius"/>
    </source>
</evidence>
<keyword evidence="8" id="KW-1185">Reference proteome</keyword>
<dbReference type="InterPro" id="IPR003660">
    <property type="entry name" value="HAMP_dom"/>
</dbReference>
<dbReference type="InterPro" id="IPR047347">
    <property type="entry name" value="YvaQ-like_sensor"/>
</dbReference>
<evidence type="ECO:0000259" key="5">
    <source>
        <dbReference type="PROSITE" id="PS50111"/>
    </source>
</evidence>
<dbReference type="PROSITE" id="PS50885">
    <property type="entry name" value="HAMP"/>
    <property type="match status" value="1"/>
</dbReference>
<dbReference type="InterPro" id="IPR051310">
    <property type="entry name" value="MCP_chemotaxis"/>
</dbReference>
<feature type="transmembrane region" description="Helical" evidence="4">
    <location>
        <begin position="185"/>
        <end position="210"/>
    </location>
</feature>
<evidence type="ECO:0000256" key="1">
    <source>
        <dbReference type="ARBA" id="ARBA00022481"/>
    </source>
</evidence>
<feature type="domain" description="HAMP" evidence="6">
    <location>
        <begin position="212"/>
        <end position="264"/>
    </location>
</feature>
<keyword evidence="4" id="KW-1133">Transmembrane helix</keyword>
<dbReference type="Pfam" id="PF00015">
    <property type="entry name" value="MCPsignal"/>
    <property type="match status" value="1"/>
</dbReference>
<dbReference type="PRINTS" id="PR00260">
    <property type="entry name" value="CHEMTRNSDUCR"/>
</dbReference>
<dbReference type="Pfam" id="PF12729">
    <property type="entry name" value="4HB_MCP_1"/>
    <property type="match status" value="1"/>
</dbReference>
<organism evidence="7 8">
    <name type="scientific">Massilia terrae</name>
    <dbReference type="NCBI Taxonomy" id="1811224"/>
    <lineage>
        <taxon>Bacteria</taxon>
        <taxon>Pseudomonadati</taxon>
        <taxon>Pseudomonadota</taxon>
        <taxon>Betaproteobacteria</taxon>
        <taxon>Burkholderiales</taxon>
        <taxon>Oxalobacteraceae</taxon>
        <taxon>Telluria group</taxon>
        <taxon>Massilia</taxon>
    </lineage>
</organism>
<sequence length="551" mass="57642">MRLPKLQAGTAILGSFAILLFVIAVISGVSIWRMHSANVIASNLVDDKLAKQQLTSDLLNAAQLNGLLAVSIARSDSLELGDYYQAQLKTGEQHASKAESALAALSMNDTEKRLLKAVAEQKAVLAAARTEIFQAKDMGKTIEVEQLLSSKLDPALKRFNDGVAALQSYETEQARAMRAESGTTFVASQLLVGVLGAAALVAGSLLAWFLTRHIVLPLVAGVELAERVAGGDLRASIRHSRDDEIGRLFDALNRMTASMAATVARVLDGARAIDSASEQIAEGNHDLSGRTEHQASAIEQTAASMEELTATVHQNSESANEASRLAASASSVAQAGGEAMTQMVSKMGSIRTSASRIVDIIAVIDGIAFQTNILALNAAVEAARAGEEGRGFAVVAGEVRSLAQRSASAAKDIKKLITDSASEIEQGTALANEAGTTMHDIVRDVQKLSRILGAINVASAEQASGIAQIGEAIASMDDSTRQNAALVEEATAAADALREQSLELAELVGIFKVDAAPALEATRATRLPASRKALPSRTRNGVTAYAGTTVV</sequence>
<dbReference type="InterPro" id="IPR004089">
    <property type="entry name" value="MCPsignal_dom"/>
</dbReference>
<reference evidence="7 8" key="1">
    <citation type="submission" date="2022-08" db="EMBL/GenBank/DDBJ databases">
        <title>Reclassification of Massilia species as members of the genera Telluria, Duganella, Pseudoduganella, Mokoshia gen. nov. and Zemynaea gen. nov. using orthogonal and non-orthogonal genome-based approaches.</title>
        <authorList>
            <person name="Bowman J.P."/>
        </authorList>
    </citation>
    <scope>NUCLEOTIDE SEQUENCE [LARGE SCALE GENOMIC DNA]</scope>
    <source>
        <strain evidence="7 8">JCM 31606</strain>
    </source>
</reference>
<comment type="caution">
    <text evidence="7">The sequence shown here is derived from an EMBL/GenBank/DDBJ whole genome shotgun (WGS) entry which is preliminary data.</text>
</comment>